<dbReference type="Ensembl" id="ENSNNAT00000027896.1">
    <property type="protein sequence ID" value="ENSNNAP00000026613.1"/>
    <property type="gene ID" value="ENSNNAG00000017286.1"/>
</dbReference>
<dbReference type="Proteomes" id="UP000694559">
    <property type="component" value="Unplaced"/>
</dbReference>
<dbReference type="AlphaFoldDB" id="A0A8C6YEF8"/>
<organism evidence="1 2">
    <name type="scientific">Naja naja</name>
    <name type="common">Indian cobra</name>
    <dbReference type="NCBI Taxonomy" id="35670"/>
    <lineage>
        <taxon>Eukaryota</taxon>
        <taxon>Metazoa</taxon>
        <taxon>Chordata</taxon>
        <taxon>Craniata</taxon>
        <taxon>Vertebrata</taxon>
        <taxon>Euteleostomi</taxon>
        <taxon>Lepidosauria</taxon>
        <taxon>Squamata</taxon>
        <taxon>Bifurcata</taxon>
        <taxon>Unidentata</taxon>
        <taxon>Episquamata</taxon>
        <taxon>Toxicofera</taxon>
        <taxon>Serpentes</taxon>
        <taxon>Colubroidea</taxon>
        <taxon>Elapidae</taxon>
        <taxon>Elapinae</taxon>
        <taxon>Naja</taxon>
    </lineage>
</organism>
<sequence>GSRQGWVSFLPAHSSARDLAVAWQRAGIQRPSTGLSPCASPSTAPVDPGLLLGILSSGDELAGGGGPVSEKSEHLFNICPDKIAVLTGAGCPPICSGLGKVQGVWLLLSGMS</sequence>
<accession>A0A8C6YEF8</accession>
<keyword evidence="2" id="KW-1185">Reference proteome</keyword>
<proteinExistence type="predicted"/>
<reference evidence="1" key="2">
    <citation type="submission" date="2025-09" db="UniProtKB">
        <authorList>
            <consortium name="Ensembl"/>
        </authorList>
    </citation>
    <scope>IDENTIFICATION</scope>
</reference>
<evidence type="ECO:0000313" key="2">
    <source>
        <dbReference type="Proteomes" id="UP000694559"/>
    </source>
</evidence>
<reference evidence="1" key="1">
    <citation type="submission" date="2025-08" db="UniProtKB">
        <authorList>
            <consortium name="Ensembl"/>
        </authorList>
    </citation>
    <scope>IDENTIFICATION</scope>
</reference>
<name>A0A8C6YEF8_NAJNA</name>
<evidence type="ECO:0000313" key="1">
    <source>
        <dbReference type="Ensembl" id="ENSNNAP00000026613.1"/>
    </source>
</evidence>
<protein>
    <submittedName>
        <fullName evidence="1">Uncharacterized protein</fullName>
    </submittedName>
</protein>